<feature type="transmembrane region" description="Helical" evidence="7">
    <location>
        <begin position="237"/>
        <end position="254"/>
    </location>
</feature>
<dbReference type="GO" id="GO:0016020">
    <property type="term" value="C:membrane"/>
    <property type="evidence" value="ECO:0007669"/>
    <property type="project" value="UniProtKB-SubCell"/>
</dbReference>
<proteinExistence type="inferred from homology"/>
<evidence type="ECO:0000256" key="4">
    <source>
        <dbReference type="ARBA" id="ARBA00022989"/>
    </source>
</evidence>
<dbReference type="InterPro" id="IPR050638">
    <property type="entry name" value="AA-Vitamin_Transporters"/>
</dbReference>
<organism evidence="9 10">
    <name type="scientific">Arsenicicoccus cauae</name>
    <dbReference type="NCBI Taxonomy" id="2663847"/>
    <lineage>
        <taxon>Bacteria</taxon>
        <taxon>Bacillati</taxon>
        <taxon>Actinomycetota</taxon>
        <taxon>Actinomycetes</taxon>
        <taxon>Micrococcales</taxon>
        <taxon>Intrasporangiaceae</taxon>
        <taxon>Arsenicicoccus</taxon>
    </lineage>
</organism>
<feature type="domain" description="EamA" evidence="8">
    <location>
        <begin position="90"/>
        <end position="225"/>
    </location>
</feature>
<evidence type="ECO:0000256" key="6">
    <source>
        <dbReference type="SAM" id="MobiDB-lite"/>
    </source>
</evidence>
<feature type="transmembrane region" description="Helical" evidence="7">
    <location>
        <begin position="336"/>
        <end position="356"/>
    </location>
</feature>
<accession>A0A6I3IBM0</accession>
<comment type="caution">
    <text evidence="9">The sequence shown here is derived from an EMBL/GenBank/DDBJ whole genome shotgun (WGS) entry which is preliminary data.</text>
</comment>
<keyword evidence="3 7" id="KW-0812">Transmembrane</keyword>
<feature type="transmembrane region" description="Helical" evidence="7">
    <location>
        <begin position="266"/>
        <end position="292"/>
    </location>
</feature>
<evidence type="ECO:0000256" key="1">
    <source>
        <dbReference type="ARBA" id="ARBA00004141"/>
    </source>
</evidence>
<dbReference type="PANTHER" id="PTHR32322:SF2">
    <property type="entry name" value="EAMA DOMAIN-CONTAINING PROTEIN"/>
    <property type="match status" value="1"/>
</dbReference>
<reference evidence="9 10" key="1">
    <citation type="submission" date="2019-11" db="EMBL/GenBank/DDBJ databases">
        <title>Whole genome sequencing identifies a novel species of the genus Arsenicicoccus isolated from human blood.</title>
        <authorList>
            <person name="Jeong J.H."/>
            <person name="Kweon O.J."/>
            <person name="Kim H.R."/>
            <person name="Kim T.-H."/>
            <person name="Ha S.-M."/>
            <person name="Lee M.-K."/>
        </authorList>
    </citation>
    <scope>NUCLEOTIDE SEQUENCE [LARGE SCALE GENOMIC DNA]</scope>
    <source>
        <strain evidence="9 10">MKL-02</strain>
    </source>
</reference>
<comment type="subcellular location">
    <subcellularLocation>
        <location evidence="1">Membrane</location>
        <topology evidence="1">Multi-pass membrane protein</topology>
    </subcellularLocation>
</comment>
<dbReference type="EMBL" id="WLVL01000017">
    <property type="protein sequence ID" value="MTB71077.1"/>
    <property type="molecule type" value="Genomic_DNA"/>
</dbReference>
<dbReference type="Pfam" id="PF00892">
    <property type="entry name" value="EamA"/>
    <property type="match status" value="2"/>
</dbReference>
<feature type="transmembrane region" description="Helical" evidence="7">
    <location>
        <begin position="362"/>
        <end position="381"/>
    </location>
</feature>
<dbReference type="InterPro" id="IPR000620">
    <property type="entry name" value="EamA_dom"/>
</dbReference>
<name>A0A6I3IBM0_9MICO</name>
<evidence type="ECO:0000259" key="8">
    <source>
        <dbReference type="Pfam" id="PF00892"/>
    </source>
</evidence>
<evidence type="ECO:0000256" key="2">
    <source>
        <dbReference type="ARBA" id="ARBA00007362"/>
    </source>
</evidence>
<keyword evidence="10" id="KW-1185">Reference proteome</keyword>
<dbReference type="Proteomes" id="UP000431092">
    <property type="component" value="Unassembled WGS sequence"/>
</dbReference>
<feature type="transmembrane region" description="Helical" evidence="7">
    <location>
        <begin position="304"/>
        <end position="324"/>
    </location>
</feature>
<keyword evidence="5 7" id="KW-0472">Membrane</keyword>
<evidence type="ECO:0000256" key="5">
    <source>
        <dbReference type="ARBA" id="ARBA00023136"/>
    </source>
</evidence>
<evidence type="ECO:0000313" key="10">
    <source>
        <dbReference type="Proteomes" id="UP000431092"/>
    </source>
</evidence>
<feature type="transmembrane region" description="Helical" evidence="7">
    <location>
        <begin position="153"/>
        <end position="172"/>
    </location>
</feature>
<gene>
    <name evidence="9" type="ORF">GGG17_03630</name>
</gene>
<feature type="compositionally biased region" description="Basic and acidic residues" evidence="6">
    <location>
        <begin position="1"/>
        <end position="12"/>
    </location>
</feature>
<evidence type="ECO:0000256" key="3">
    <source>
        <dbReference type="ARBA" id="ARBA00022692"/>
    </source>
</evidence>
<comment type="similarity">
    <text evidence="2">Belongs to the EamA transporter family.</text>
</comment>
<feature type="transmembrane region" description="Helical" evidence="7">
    <location>
        <begin position="119"/>
        <end position="141"/>
    </location>
</feature>
<dbReference type="PANTHER" id="PTHR32322">
    <property type="entry name" value="INNER MEMBRANE TRANSPORTER"/>
    <property type="match status" value="1"/>
</dbReference>
<keyword evidence="4 7" id="KW-1133">Transmembrane helix</keyword>
<sequence>MTPAVVRHDSRASKPPRGVPMTAMTRTTDPTVTDPIVAHPTVTDPVVDALRLGDVDVDPLPPVPDELATERVTERATEHPARTRPRGVSRGLVLALISAVGFATSGSFAKALLEAGWSPGAAVTARIAGAALALGIPALWLMRHRLRAFVDNAGVIIAYGVVAVAGSQLFYFNAVTHLSVGVALLLEYLAPVLIVGYVWLRTRRTPAPATLLGATLSMAGLALVIDLFGGIGIDPVGLLWGLAAACCNATYFLLAARDTKGLPPIALAAGGMVVGGVVLALVGVVGLVPMVATTRPVALASMTAPWWVPVLGLVLLAAAVAYGFGVAATRRLGSTVASFVGLTEVVFAVLIAWLLLGELPGLVQLAGGALILAGVAAVKIGESRA</sequence>
<feature type="transmembrane region" description="Helical" evidence="7">
    <location>
        <begin position="92"/>
        <end position="113"/>
    </location>
</feature>
<dbReference type="InterPro" id="IPR037185">
    <property type="entry name" value="EmrE-like"/>
</dbReference>
<evidence type="ECO:0000256" key="7">
    <source>
        <dbReference type="SAM" id="Phobius"/>
    </source>
</evidence>
<feature type="region of interest" description="Disordered" evidence="6">
    <location>
        <begin position="1"/>
        <end position="37"/>
    </location>
</feature>
<protein>
    <submittedName>
        <fullName evidence="9">EamA family transporter</fullName>
    </submittedName>
</protein>
<evidence type="ECO:0000313" key="9">
    <source>
        <dbReference type="EMBL" id="MTB71077.1"/>
    </source>
</evidence>
<dbReference type="SUPFAM" id="SSF103481">
    <property type="entry name" value="Multidrug resistance efflux transporter EmrE"/>
    <property type="match status" value="2"/>
</dbReference>
<feature type="transmembrane region" description="Helical" evidence="7">
    <location>
        <begin position="178"/>
        <end position="199"/>
    </location>
</feature>
<dbReference type="AlphaFoldDB" id="A0A6I3IBM0"/>
<feature type="transmembrane region" description="Helical" evidence="7">
    <location>
        <begin position="211"/>
        <end position="231"/>
    </location>
</feature>
<feature type="domain" description="EamA" evidence="8">
    <location>
        <begin position="237"/>
        <end position="377"/>
    </location>
</feature>